<comment type="caution">
    <text evidence="1">The sequence shown here is derived from an EMBL/GenBank/DDBJ whole genome shotgun (WGS) entry which is preliminary data.</text>
</comment>
<organism evidence="1 2">
    <name type="scientific">Triangularia verruculosa</name>
    <dbReference type="NCBI Taxonomy" id="2587418"/>
    <lineage>
        <taxon>Eukaryota</taxon>
        <taxon>Fungi</taxon>
        <taxon>Dikarya</taxon>
        <taxon>Ascomycota</taxon>
        <taxon>Pezizomycotina</taxon>
        <taxon>Sordariomycetes</taxon>
        <taxon>Sordariomycetidae</taxon>
        <taxon>Sordariales</taxon>
        <taxon>Podosporaceae</taxon>
        <taxon>Triangularia</taxon>
    </lineage>
</organism>
<proteinExistence type="predicted"/>
<gene>
    <name evidence="1" type="ORF">QBC40DRAFT_184789</name>
</gene>
<dbReference type="AlphaFoldDB" id="A0AAN7AP09"/>
<dbReference type="EMBL" id="MU864000">
    <property type="protein sequence ID" value="KAK4195861.1"/>
    <property type="molecule type" value="Genomic_DNA"/>
</dbReference>
<keyword evidence="2" id="KW-1185">Reference proteome</keyword>
<sequence>MLANAHFDQAKLLMIECPFCKRVANVQREERRKGEEPWRTLCCILLSPTCFCGLVYCWDSVDFLCAECHTEVATQEPLKAGEGLVVYGPGGQSQRCIDGGDIMPWGNVCNTK</sequence>
<reference evidence="1" key="2">
    <citation type="submission" date="2023-05" db="EMBL/GenBank/DDBJ databases">
        <authorList>
            <consortium name="Lawrence Berkeley National Laboratory"/>
            <person name="Steindorff A."/>
            <person name="Hensen N."/>
            <person name="Bonometti L."/>
            <person name="Westerberg I."/>
            <person name="Brannstrom I.O."/>
            <person name="Guillou S."/>
            <person name="Cros-Aarteil S."/>
            <person name="Calhoun S."/>
            <person name="Haridas S."/>
            <person name="Kuo A."/>
            <person name="Mondo S."/>
            <person name="Pangilinan J."/>
            <person name="Riley R."/>
            <person name="Labutti K."/>
            <person name="Andreopoulos B."/>
            <person name="Lipzen A."/>
            <person name="Chen C."/>
            <person name="Yanf M."/>
            <person name="Daum C."/>
            <person name="Ng V."/>
            <person name="Clum A."/>
            <person name="Ohm R."/>
            <person name="Martin F."/>
            <person name="Silar P."/>
            <person name="Natvig D."/>
            <person name="Lalanne C."/>
            <person name="Gautier V."/>
            <person name="Ament-Velasquez S.L."/>
            <person name="Kruys A."/>
            <person name="Hutchinson M.I."/>
            <person name="Powell A.J."/>
            <person name="Barry K."/>
            <person name="Miller A.N."/>
            <person name="Grigoriev I.V."/>
            <person name="Debuchy R."/>
            <person name="Gladieux P."/>
            <person name="Thoren M.H."/>
            <person name="Johannesson H."/>
        </authorList>
    </citation>
    <scope>NUCLEOTIDE SEQUENCE</scope>
    <source>
        <strain evidence="1">CBS 315.58</strain>
    </source>
</reference>
<name>A0AAN7AP09_9PEZI</name>
<accession>A0AAN7AP09</accession>
<reference evidence="1" key="1">
    <citation type="journal article" date="2023" name="Mol. Phylogenet. Evol.">
        <title>Genome-scale phylogeny and comparative genomics of the fungal order Sordariales.</title>
        <authorList>
            <person name="Hensen N."/>
            <person name="Bonometti L."/>
            <person name="Westerberg I."/>
            <person name="Brannstrom I.O."/>
            <person name="Guillou S."/>
            <person name="Cros-Aarteil S."/>
            <person name="Calhoun S."/>
            <person name="Haridas S."/>
            <person name="Kuo A."/>
            <person name="Mondo S."/>
            <person name="Pangilinan J."/>
            <person name="Riley R."/>
            <person name="LaButti K."/>
            <person name="Andreopoulos B."/>
            <person name="Lipzen A."/>
            <person name="Chen C."/>
            <person name="Yan M."/>
            <person name="Daum C."/>
            <person name="Ng V."/>
            <person name="Clum A."/>
            <person name="Steindorff A."/>
            <person name="Ohm R.A."/>
            <person name="Martin F."/>
            <person name="Silar P."/>
            <person name="Natvig D.O."/>
            <person name="Lalanne C."/>
            <person name="Gautier V."/>
            <person name="Ament-Velasquez S.L."/>
            <person name="Kruys A."/>
            <person name="Hutchinson M.I."/>
            <person name="Powell A.J."/>
            <person name="Barry K."/>
            <person name="Miller A.N."/>
            <person name="Grigoriev I.V."/>
            <person name="Debuchy R."/>
            <person name="Gladieux P."/>
            <person name="Hiltunen Thoren M."/>
            <person name="Johannesson H."/>
        </authorList>
    </citation>
    <scope>NUCLEOTIDE SEQUENCE</scope>
    <source>
        <strain evidence="1">CBS 315.58</strain>
    </source>
</reference>
<dbReference type="Proteomes" id="UP001303160">
    <property type="component" value="Unassembled WGS sequence"/>
</dbReference>
<evidence type="ECO:0000313" key="2">
    <source>
        <dbReference type="Proteomes" id="UP001303160"/>
    </source>
</evidence>
<evidence type="ECO:0008006" key="3">
    <source>
        <dbReference type="Google" id="ProtNLM"/>
    </source>
</evidence>
<evidence type="ECO:0000313" key="1">
    <source>
        <dbReference type="EMBL" id="KAK4195861.1"/>
    </source>
</evidence>
<protein>
    <recommendedName>
        <fullName evidence="3">LITAF domain-containing protein</fullName>
    </recommendedName>
</protein>